<name>A0A194X9S0_MOLSC</name>
<sequence>MDSDCRVAVITVAIATRQAKAAKDHVINNLIVLYQKCLRAIPQKTSDLPPSYTQKPMKTNEQVLKCIRWDLGALDEIINIQWYQWHLAHRAQHKLTLALEQVARYFNQCTDSHKMNIIRAQDMCDELRFLIYGLGDEIVLATMEECKEQRVNYEAVERTLGIFKEESPPEYTA</sequence>
<keyword evidence="2" id="KW-1185">Reference proteome</keyword>
<protein>
    <submittedName>
        <fullName evidence="1">Uncharacterized protein</fullName>
    </submittedName>
</protein>
<accession>A0A194X9S0</accession>
<dbReference type="RefSeq" id="XP_018071229.1">
    <property type="nucleotide sequence ID" value="XM_018213089.1"/>
</dbReference>
<dbReference type="Proteomes" id="UP000070700">
    <property type="component" value="Unassembled WGS sequence"/>
</dbReference>
<reference evidence="1 2" key="1">
    <citation type="submission" date="2015-10" db="EMBL/GenBank/DDBJ databases">
        <title>Full genome of DAOMC 229536 Phialocephala scopiformis, a fungal endophyte of spruce producing the potent anti-insectan compound rugulosin.</title>
        <authorList>
            <consortium name="DOE Joint Genome Institute"/>
            <person name="Walker A.K."/>
            <person name="Frasz S.L."/>
            <person name="Seifert K.A."/>
            <person name="Miller J.D."/>
            <person name="Mondo S.J."/>
            <person name="Labutti K."/>
            <person name="Lipzen A."/>
            <person name="Dockter R."/>
            <person name="Kennedy M."/>
            <person name="Grigoriev I.V."/>
            <person name="Spatafora J.W."/>
        </authorList>
    </citation>
    <scope>NUCLEOTIDE SEQUENCE [LARGE SCALE GENOMIC DNA]</scope>
    <source>
        <strain evidence="1 2">CBS 120377</strain>
    </source>
</reference>
<dbReference type="AlphaFoldDB" id="A0A194X9S0"/>
<dbReference type="EMBL" id="KQ947415">
    <property type="protein sequence ID" value="KUJ16874.1"/>
    <property type="molecule type" value="Genomic_DNA"/>
</dbReference>
<evidence type="ECO:0000313" key="1">
    <source>
        <dbReference type="EMBL" id="KUJ16874.1"/>
    </source>
</evidence>
<dbReference type="GeneID" id="28822815"/>
<organism evidence="1 2">
    <name type="scientific">Mollisia scopiformis</name>
    <name type="common">Conifer needle endophyte fungus</name>
    <name type="synonym">Phialocephala scopiformis</name>
    <dbReference type="NCBI Taxonomy" id="149040"/>
    <lineage>
        <taxon>Eukaryota</taxon>
        <taxon>Fungi</taxon>
        <taxon>Dikarya</taxon>
        <taxon>Ascomycota</taxon>
        <taxon>Pezizomycotina</taxon>
        <taxon>Leotiomycetes</taxon>
        <taxon>Helotiales</taxon>
        <taxon>Mollisiaceae</taxon>
        <taxon>Mollisia</taxon>
    </lineage>
</organism>
<dbReference type="KEGG" id="psco:LY89DRAFT_669320"/>
<gene>
    <name evidence="1" type="ORF">LY89DRAFT_669320</name>
</gene>
<evidence type="ECO:0000313" key="2">
    <source>
        <dbReference type="Proteomes" id="UP000070700"/>
    </source>
</evidence>
<dbReference type="InParanoid" id="A0A194X9S0"/>
<proteinExistence type="predicted"/>